<dbReference type="AlphaFoldDB" id="A0A3S1HCD8"/>
<feature type="transmembrane region" description="Helical" evidence="2">
    <location>
        <begin position="783"/>
        <end position="805"/>
    </location>
</feature>
<comment type="caution">
    <text evidence="3">The sequence shown here is derived from an EMBL/GenBank/DDBJ whole genome shotgun (WGS) entry which is preliminary data.</text>
</comment>
<accession>A0A3S1HCD8</accession>
<gene>
    <name evidence="3" type="ORF">EGW08_015743</name>
</gene>
<feature type="non-terminal residue" evidence="3">
    <location>
        <position position="1"/>
    </location>
</feature>
<dbReference type="EMBL" id="RQTK01000658">
    <property type="protein sequence ID" value="RUS76489.1"/>
    <property type="molecule type" value="Genomic_DNA"/>
</dbReference>
<evidence type="ECO:0000313" key="3">
    <source>
        <dbReference type="EMBL" id="RUS76489.1"/>
    </source>
</evidence>
<reference evidence="3 4" key="1">
    <citation type="submission" date="2019-01" db="EMBL/GenBank/DDBJ databases">
        <title>A draft genome assembly of the solar-powered sea slug Elysia chlorotica.</title>
        <authorList>
            <person name="Cai H."/>
            <person name="Li Q."/>
            <person name="Fang X."/>
            <person name="Li J."/>
            <person name="Curtis N.E."/>
            <person name="Altenburger A."/>
            <person name="Shibata T."/>
            <person name="Feng M."/>
            <person name="Maeda T."/>
            <person name="Schwartz J.A."/>
            <person name="Shigenobu S."/>
            <person name="Lundholm N."/>
            <person name="Nishiyama T."/>
            <person name="Yang H."/>
            <person name="Hasebe M."/>
            <person name="Li S."/>
            <person name="Pierce S.K."/>
            <person name="Wang J."/>
        </authorList>
    </citation>
    <scope>NUCLEOTIDE SEQUENCE [LARGE SCALE GENOMIC DNA]</scope>
    <source>
        <strain evidence="3">EC2010</strain>
        <tissue evidence="3">Whole organism of an adult</tissue>
    </source>
</reference>
<dbReference type="PANTHER" id="PTHR33539:SF1">
    <property type="entry name" value="UPF0764 PROTEIN C16ORF89"/>
    <property type="match status" value="1"/>
</dbReference>
<evidence type="ECO:0000256" key="2">
    <source>
        <dbReference type="SAM" id="Phobius"/>
    </source>
</evidence>
<keyword evidence="2" id="KW-0812">Transmembrane</keyword>
<dbReference type="OrthoDB" id="5949187at2759"/>
<evidence type="ECO:0000313" key="4">
    <source>
        <dbReference type="Proteomes" id="UP000271974"/>
    </source>
</evidence>
<feature type="compositionally biased region" description="Acidic residues" evidence="1">
    <location>
        <begin position="554"/>
        <end position="566"/>
    </location>
</feature>
<dbReference type="GO" id="GO:0005829">
    <property type="term" value="C:cytosol"/>
    <property type="evidence" value="ECO:0007669"/>
    <property type="project" value="TreeGrafter"/>
</dbReference>
<feature type="region of interest" description="Disordered" evidence="1">
    <location>
        <begin position="602"/>
        <end position="676"/>
    </location>
</feature>
<name>A0A3S1HCD8_ELYCH</name>
<feature type="compositionally biased region" description="Acidic residues" evidence="1">
    <location>
        <begin position="619"/>
        <end position="646"/>
    </location>
</feature>
<dbReference type="STRING" id="188477.A0A3S1HCD8"/>
<feature type="compositionally biased region" description="Polar residues" evidence="1">
    <location>
        <begin position="607"/>
        <end position="618"/>
    </location>
</feature>
<dbReference type="PANTHER" id="PTHR33539">
    <property type="entry name" value="UPF0764 PROTEIN C16ORF89"/>
    <property type="match status" value="1"/>
</dbReference>
<sequence length="816" mass="92556">ASSGGTSGDPDIDKNTRLLTLSFIFVLILYPFPPVYAQNNTNSDVNKVLTAIQMLVKHYQDEYRNLNLDGFFGLRVLEGQLELLISEHSLGQHRHLTNATLGQMNALKEMLTNLAAIGLKAVKDDDAQYFKAFNPIVSQPWKVTKPHRKLDPSLRWEIPQYKAKISVMKRNFTEQASDRCMTELLSSGSHDCKVTAPCLKLMTSRGFTGYPITHQLLWSMLVEGRPKCLESVEQPLQQLGLKSIDHLQLELCTNNFYEMVAVAEVLMHGNVHESHQDLFLEQQFICPSIGFYEFLKKDYLDQILSWQFSSGCFGEVDKGSEEKEQQKIDFASLLEEYNGDQLKFAPEMIVKKAGIQKIFDGKRMSVQTADKLQKKVTLDVLKTGNMKQVNDKSAQLNSEVYKHRVSFPEASDLHKDENIKKPNLWLSKLDNAPAASHPEIPSKTINLIGERNRNKLLNHATRAHSPRIGRHLLVEKEMSGGCLSHKTGVAAGALVMYLRYLVDPGNIKWEGQHDLLLSDTRNLLQSRDDSALDSPLDSPLYEDESEKNKFGPDLEGDEGDGSEEGGPDNHKSELAPPANVQKENEGDEAAGKIDMYQDSVEHRDSNMNDAQNKSAENANNEDVDEDEDEDEDDDDLQELPDDELPLADDTREIVKFDSNGNPLAPEGRLIRDNEEDEDNENIALMVNKPEFKQYYHQGDYSHNDADKLVPLQDLQHQGLKTERADPREGFEQEEEGHFYDDDIEAAREDGVKRGKIGAYSTVALEKNFYFGGKDPAFPDQPNYTVLIVISVAPFFLLFFFLFKFVRKRRVHIRYHF</sequence>
<dbReference type="InterPro" id="IPR031751">
    <property type="entry name" value="DUF4735"/>
</dbReference>
<dbReference type="Proteomes" id="UP000271974">
    <property type="component" value="Unassembled WGS sequence"/>
</dbReference>
<feature type="region of interest" description="Disordered" evidence="1">
    <location>
        <begin position="529"/>
        <end position="589"/>
    </location>
</feature>
<dbReference type="GO" id="GO:0016020">
    <property type="term" value="C:membrane"/>
    <property type="evidence" value="ECO:0007669"/>
    <property type="project" value="TreeGrafter"/>
</dbReference>
<keyword evidence="2" id="KW-0472">Membrane</keyword>
<protein>
    <submittedName>
        <fullName evidence="3">Uncharacterized protein</fullName>
    </submittedName>
</protein>
<organism evidence="3 4">
    <name type="scientific">Elysia chlorotica</name>
    <name type="common">Eastern emerald elysia</name>
    <name type="synonym">Sea slug</name>
    <dbReference type="NCBI Taxonomy" id="188477"/>
    <lineage>
        <taxon>Eukaryota</taxon>
        <taxon>Metazoa</taxon>
        <taxon>Spiralia</taxon>
        <taxon>Lophotrochozoa</taxon>
        <taxon>Mollusca</taxon>
        <taxon>Gastropoda</taxon>
        <taxon>Heterobranchia</taxon>
        <taxon>Euthyneura</taxon>
        <taxon>Panpulmonata</taxon>
        <taxon>Sacoglossa</taxon>
        <taxon>Placobranchoidea</taxon>
        <taxon>Plakobranchidae</taxon>
        <taxon>Elysia</taxon>
    </lineage>
</organism>
<keyword evidence="4" id="KW-1185">Reference proteome</keyword>
<keyword evidence="2" id="KW-1133">Transmembrane helix</keyword>
<dbReference type="Pfam" id="PF15882">
    <property type="entry name" value="DUF4735"/>
    <property type="match status" value="1"/>
</dbReference>
<evidence type="ECO:0000256" key="1">
    <source>
        <dbReference type="SAM" id="MobiDB-lite"/>
    </source>
</evidence>
<proteinExistence type="predicted"/>